<reference evidence="2 3" key="1">
    <citation type="submission" date="2023-01" db="EMBL/GenBank/DDBJ databases">
        <title>Analysis of 21 Apiospora genomes using comparative genomics revels a genus with tremendous synthesis potential of carbohydrate active enzymes and secondary metabolites.</title>
        <authorList>
            <person name="Sorensen T."/>
        </authorList>
    </citation>
    <scope>NUCLEOTIDE SEQUENCE [LARGE SCALE GENOMIC DNA]</scope>
    <source>
        <strain evidence="2 3">CBS 135458</strain>
    </source>
</reference>
<dbReference type="Proteomes" id="UP001480595">
    <property type="component" value="Unassembled WGS sequence"/>
</dbReference>
<dbReference type="GeneID" id="92099654"/>
<sequence>MALLLPDPTISPPLDEFKQVESVVLHQGPPRTGSARGQEVVTIRSRSNSPATGPGSLPSAPRTAPGPSCLRASSSEAQSPPSATSGPVPTPALAADLNYRGQLWMRYSDGTCFSPGGKQTAYPPGHPGLINAWLFDHRPYYPIHRLLCRYTDPPYTRAHYSAARVPRRSHPRECESQLRTTSARRGTEEFLLISLKPSNQG</sequence>
<name>A0ABR1SVR3_9PEZI</name>
<keyword evidence="3" id="KW-1185">Reference proteome</keyword>
<comment type="caution">
    <text evidence="2">The sequence shown here is derived from an EMBL/GenBank/DDBJ whole genome shotgun (WGS) entry which is preliminary data.</text>
</comment>
<evidence type="ECO:0000313" key="3">
    <source>
        <dbReference type="Proteomes" id="UP001480595"/>
    </source>
</evidence>
<feature type="compositionally biased region" description="Low complexity" evidence="1">
    <location>
        <begin position="72"/>
        <end position="85"/>
    </location>
</feature>
<organism evidence="2 3">
    <name type="scientific">Apiospora phragmitis</name>
    <dbReference type="NCBI Taxonomy" id="2905665"/>
    <lineage>
        <taxon>Eukaryota</taxon>
        <taxon>Fungi</taxon>
        <taxon>Dikarya</taxon>
        <taxon>Ascomycota</taxon>
        <taxon>Pezizomycotina</taxon>
        <taxon>Sordariomycetes</taxon>
        <taxon>Xylariomycetidae</taxon>
        <taxon>Amphisphaeriales</taxon>
        <taxon>Apiosporaceae</taxon>
        <taxon>Apiospora</taxon>
    </lineage>
</organism>
<dbReference type="RefSeq" id="XP_066708267.1">
    <property type="nucleotide sequence ID" value="XM_066866591.1"/>
</dbReference>
<gene>
    <name evidence="2" type="ORF">PG994_015182</name>
</gene>
<proteinExistence type="predicted"/>
<evidence type="ECO:0000313" key="2">
    <source>
        <dbReference type="EMBL" id="KAK8038415.1"/>
    </source>
</evidence>
<protein>
    <submittedName>
        <fullName evidence="2">Uncharacterized protein</fullName>
    </submittedName>
</protein>
<dbReference type="EMBL" id="JAQQWL010000016">
    <property type="protein sequence ID" value="KAK8038415.1"/>
    <property type="molecule type" value="Genomic_DNA"/>
</dbReference>
<evidence type="ECO:0000256" key="1">
    <source>
        <dbReference type="SAM" id="MobiDB-lite"/>
    </source>
</evidence>
<accession>A0ABR1SVR3</accession>
<feature type="region of interest" description="Disordered" evidence="1">
    <location>
        <begin position="23"/>
        <end position="91"/>
    </location>
</feature>